<organism evidence="5">
    <name type="scientific">marine sediment metagenome</name>
    <dbReference type="NCBI Taxonomy" id="412755"/>
    <lineage>
        <taxon>unclassified sequences</taxon>
        <taxon>metagenomes</taxon>
        <taxon>ecological metagenomes</taxon>
    </lineage>
</organism>
<keyword evidence="3" id="KW-0067">ATP-binding</keyword>
<dbReference type="AlphaFoldDB" id="A0A0F9CV86"/>
<evidence type="ECO:0000256" key="3">
    <source>
        <dbReference type="ARBA" id="ARBA00022840"/>
    </source>
</evidence>
<evidence type="ECO:0000256" key="1">
    <source>
        <dbReference type="ARBA" id="ARBA00022741"/>
    </source>
</evidence>
<dbReference type="InterPro" id="IPR006500">
    <property type="entry name" value="Helicase_put_C_phage/plasmid"/>
</dbReference>
<dbReference type="NCBIfam" id="TIGR01613">
    <property type="entry name" value="primase_Cterm"/>
    <property type="match status" value="1"/>
</dbReference>
<dbReference type="EMBL" id="LAZR01042426">
    <property type="protein sequence ID" value="KKL09566.1"/>
    <property type="molecule type" value="Genomic_DNA"/>
</dbReference>
<proteinExistence type="predicted"/>
<gene>
    <name evidence="5" type="ORF">LCGC14_2564570</name>
</gene>
<dbReference type="SUPFAM" id="SSF52540">
    <property type="entry name" value="P-loop containing nucleoside triphosphate hydrolases"/>
    <property type="match status" value="1"/>
</dbReference>
<dbReference type="PANTHER" id="PTHR35372">
    <property type="entry name" value="ATP BINDING PROTEIN-RELATED"/>
    <property type="match status" value="1"/>
</dbReference>
<dbReference type="GO" id="GO:0005524">
    <property type="term" value="F:ATP binding"/>
    <property type="evidence" value="ECO:0007669"/>
    <property type="project" value="UniProtKB-KW"/>
</dbReference>
<dbReference type="InterPro" id="IPR014818">
    <property type="entry name" value="Phage/plasmid_primase_P4_C"/>
</dbReference>
<evidence type="ECO:0000256" key="2">
    <source>
        <dbReference type="ARBA" id="ARBA00022801"/>
    </source>
</evidence>
<accession>A0A0F9CV86</accession>
<dbReference type="InterPro" id="IPR051620">
    <property type="entry name" value="ORF904-like_C"/>
</dbReference>
<sequence length="403" mass="46907">MKEDSKYVILIEEEKKDIANDLGSMGDDWLRSGEVTKDGKIVFKSLDGSDTKIGMITFDLVNLKLKDWKKPADIFTKKNQAKEFNNIQPLFFDKTGMFWLWNLEETKWEIVDEIDVLNMISDTTGEDVISSKNRTEILNALKQEGRKRIPKPIKKTWIQFKDKIYDIETGESFEATPEYFVTNPIPWDVSGDPQTPTMDKIFKEWVSEPYIPLLYEILAYSLIPDYPINRLFCFIGSGMNGKSKFLELLQRFVGEYNVCSTELDTLMTSRFEVTRLHKKLVCLMGETNFNEMSKTSIIKKLTGGDVIGFEYKNKNPFDDKNYAKIIIATNNLPTTTDKTIGFYRRWCLIDFPNLFSEKKDILDDIPKEEYKNLATNSVIILNQLLKKREFTNEGTIEERKEKY</sequence>
<feature type="non-terminal residue" evidence="5">
    <location>
        <position position="403"/>
    </location>
</feature>
<dbReference type="InterPro" id="IPR027417">
    <property type="entry name" value="P-loop_NTPase"/>
</dbReference>
<keyword evidence="2" id="KW-0378">Hydrolase</keyword>
<protein>
    <recommendedName>
        <fullName evidence="4">SF3 helicase domain-containing protein</fullName>
    </recommendedName>
</protein>
<reference evidence="5" key="1">
    <citation type="journal article" date="2015" name="Nature">
        <title>Complex archaea that bridge the gap between prokaryotes and eukaryotes.</title>
        <authorList>
            <person name="Spang A."/>
            <person name="Saw J.H."/>
            <person name="Jorgensen S.L."/>
            <person name="Zaremba-Niedzwiedzka K."/>
            <person name="Martijn J."/>
            <person name="Lind A.E."/>
            <person name="van Eijk R."/>
            <person name="Schleper C."/>
            <person name="Guy L."/>
            <person name="Ettema T.J."/>
        </authorList>
    </citation>
    <scope>NUCLEOTIDE SEQUENCE</scope>
</reference>
<evidence type="ECO:0000313" key="5">
    <source>
        <dbReference type="EMBL" id="KKL09566.1"/>
    </source>
</evidence>
<dbReference type="Pfam" id="PF19263">
    <property type="entry name" value="DUF5906"/>
    <property type="match status" value="1"/>
</dbReference>
<dbReference type="Gene3D" id="3.40.50.300">
    <property type="entry name" value="P-loop containing nucleotide triphosphate hydrolases"/>
    <property type="match status" value="1"/>
</dbReference>
<dbReference type="GO" id="GO:0016787">
    <property type="term" value="F:hydrolase activity"/>
    <property type="evidence" value="ECO:0007669"/>
    <property type="project" value="UniProtKB-KW"/>
</dbReference>
<dbReference type="PROSITE" id="PS51206">
    <property type="entry name" value="SF3_HELICASE_1"/>
    <property type="match status" value="1"/>
</dbReference>
<keyword evidence="1" id="KW-0547">Nucleotide-binding</keyword>
<dbReference type="Pfam" id="PF08706">
    <property type="entry name" value="D5_N"/>
    <property type="match status" value="1"/>
</dbReference>
<comment type="caution">
    <text evidence="5">The sequence shown here is derived from an EMBL/GenBank/DDBJ whole genome shotgun (WGS) entry which is preliminary data.</text>
</comment>
<name>A0A0F9CV86_9ZZZZ</name>
<dbReference type="InterPro" id="IPR045455">
    <property type="entry name" value="NrS-1_pol-like_helicase"/>
</dbReference>
<dbReference type="PANTHER" id="PTHR35372:SF2">
    <property type="entry name" value="SF3 HELICASE DOMAIN-CONTAINING PROTEIN"/>
    <property type="match status" value="1"/>
</dbReference>
<dbReference type="InterPro" id="IPR014015">
    <property type="entry name" value="Helicase_SF3_DNA-vir"/>
</dbReference>
<feature type="domain" description="SF3 helicase" evidence="4">
    <location>
        <begin position="209"/>
        <end position="364"/>
    </location>
</feature>
<evidence type="ECO:0000259" key="4">
    <source>
        <dbReference type="PROSITE" id="PS51206"/>
    </source>
</evidence>